<evidence type="ECO:0000313" key="1">
    <source>
        <dbReference type="EMBL" id="KAF5756814.1"/>
    </source>
</evidence>
<evidence type="ECO:0000313" key="2">
    <source>
        <dbReference type="Proteomes" id="UP000215914"/>
    </source>
</evidence>
<accession>A0A9K3DLH4</accession>
<reference evidence="1" key="1">
    <citation type="journal article" date="2017" name="Nature">
        <title>The sunflower genome provides insights into oil metabolism, flowering and Asterid evolution.</title>
        <authorList>
            <person name="Badouin H."/>
            <person name="Gouzy J."/>
            <person name="Grassa C.J."/>
            <person name="Murat F."/>
            <person name="Staton S.E."/>
            <person name="Cottret L."/>
            <person name="Lelandais-Briere C."/>
            <person name="Owens G.L."/>
            <person name="Carrere S."/>
            <person name="Mayjonade B."/>
            <person name="Legrand L."/>
            <person name="Gill N."/>
            <person name="Kane N.C."/>
            <person name="Bowers J.E."/>
            <person name="Hubner S."/>
            <person name="Bellec A."/>
            <person name="Berard A."/>
            <person name="Berges H."/>
            <person name="Blanchet N."/>
            <person name="Boniface M.C."/>
            <person name="Brunel D."/>
            <person name="Catrice O."/>
            <person name="Chaidir N."/>
            <person name="Claudel C."/>
            <person name="Donnadieu C."/>
            <person name="Faraut T."/>
            <person name="Fievet G."/>
            <person name="Helmstetter N."/>
            <person name="King M."/>
            <person name="Knapp S.J."/>
            <person name="Lai Z."/>
            <person name="Le Paslier M.C."/>
            <person name="Lippi Y."/>
            <person name="Lorenzon L."/>
            <person name="Mandel J.R."/>
            <person name="Marage G."/>
            <person name="Marchand G."/>
            <person name="Marquand E."/>
            <person name="Bret-Mestries E."/>
            <person name="Morien E."/>
            <person name="Nambeesan S."/>
            <person name="Nguyen T."/>
            <person name="Pegot-Espagnet P."/>
            <person name="Pouilly N."/>
            <person name="Raftis F."/>
            <person name="Sallet E."/>
            <person name="Schiex T."/>
            <person name="Thomas J."/>
            <person name="Vandecasteele C."/>
            <person name="Vares D."/>
            <person name="Vear F."/>
            <person name="Vautrin S."/>
            <person name="Crespi M."/>
            <person name="Mangin B."/>
            <person name="Burke J.M."/>
            <person name="Salse J."/>
            <person name="Munos S."/>
            <person name="Vincourt P."/>
            <person name="Rieseberg L.H."/>
            <person name="Langlade N.B."/>
        </authorList>
    </citation>
    <scope>NUCLEOTIDE SEQUENCE</scope>
    <source>
        <tissue evidence="1">Leaves</tissue>
    </source>
</reference>
<dbReference type="Gramene" id="mRNA:HanXRQr2_Chr17g0819251">
    <property type="protein sequence ID" value="CDS:HanXRQr2_Chr17g0819251.1"/>
    <property type="gene ID" value="HanXRQr2_Chr17g0819251"/>
</dbReference>
<gene>
    <name evidence="1" type="ORF">HanXRQr2_Chr17g0819251</name>
</gene>
<dbReference type="EMBL" id="MNCJ02000332">
    <property type="protein sequence ID" value="KAF5756814.1"/>
    <property type="molecule type" value="Genomic_DNA"/>
</dbReference>
<name>A0A9K3DLH4_HELAN</name>
<reference evidence="1" key="2">
    <citation type="submission" date="2020-06" db="EMBL/GenBank/DDBJ databases">
        <title>Helianthus annuus Genome sequencing and assembly Release 2.</title>
        <authorList>
            <person name="Gouzy J."/>
            <person name="Langlade N."/>
            <person name="Munos S."/>
        </authorList>
    </citation>
    <scope>NUCLEOTIDE SEQUENCE</scope>
    <source>
        <tissue evidence="1">Leaves</tissue>
    </source>
</reference>
<organism evidence="1 2">
    <name type="scientific">Helianthus annuus</name>
    <name type="common">Common sunflower</name>
    <dbReference type="NCBI Taxonomy" id="4232"/>
    <lineage>
        <taxon>Eukaryota</taxon>
        <taxon>Viridiplantae</taxon>
        <taxon>Streptophyta</taxon>
        <taxon>Embryophyta</taxon>
        <taxon>Tracheophyta</taxon>
        <taxon>Spermatophyta</taxon>
        <taxon>Magnoliopsida</taxon>
        <taxon>eudicotyledons</taxon>
        <taxon>Gunneridae</taxon>
        <taxon>Pentapetalae</taxon>
        <taxon>asterids</taxon>
        <taxon>campanulids</taxon>
        <taxon>Asterales</taxon>
        <taxon>Asteraceae</taxon>
        <taxon>Asteroideae</taxon>
        <taxon>Heliantheae alliance</taxon>
        <taxon>Heliantheae</taxon>
        <taxon>Helianthus</taxon>
    </lineage>
</organism>
<comment type="caution">
    <text evidence="1">The sequence shown here is derived from an EMBL/GenBank/DDBJ whole genome shotgun (WGS) entry which is preliminary data.</text>
</comment>
<proteinExistence type="predicted"/>
<sequence>MYAFIILHNMVIEDEGRAICEYDENASTGNSVPVSGEQQDLNMFALRNEYTHHNLQVDLVEYIWNNAQNEPDHDMEDED</sequence>
<dbReference type="Proteomes" id="UP000215914">
    <property type="component" value="Unassembled WGS sequence"/>
</dbReference>
<dbReference type="AlphaFoldDB" id="A0A9K3DLH4"/>
<protein>
    <submittedName>
        <fullName evidence="1">Uncharacterized protein</fullName>
    </submittedName>
</protein>
<keyword evidence="2" id="KW-1185">Reference proteome</keyword>